<proteinExistence type="predicted"/>
<evidence type="ECO:0000313" key="2">
    <source>
        <dbReference type="Proteomes" id="UP001163321"/>
    </source>
</evidence>
<organism evidence="1 2">
    <name type="scientific">Peronosclerospora sorghi</name>
    <dbReference type="NCBI Taxonomy" id="230839"/>
    <lineage>
        <taxon>Eukaryota</taxon>
        <taxon>Sar</taxon>
        <taxon>Stramenopiles</taxon>
        <taxon>Oomycota</taxon>
        <taxon>Peronosporomycetes</taxon>
        <taxon>Peronosporales</taxon>
        <taxon>Peronosporaceae</taxon>
        <taxon>Peronosclerospora</taxon>
    </lineage>
</organism>
<keyword evidence="2" id="KW-1185">Reference proteome</keyword>
<dbReference type="EMBL" id="CM047586">
    <property type="protein sequence ID" value="KAI9908974.1"/>
    <property type="molecule type" value="Genomic_DNA"/>
</dbReference>
<comment type="caution">
    <text evidence="1">The sequence shown here is derived from an EMBL/GenBank/DDBJ whole genome shotgun (WGS) entry which is preliminary data.</text>
</comment>
<reference evidence="1 2" key="1">
    <citation type="journal article" date="2022" name="bioRxiv">
        <title>The genome of the oomycete Peronosclerospora sorghi, a cosmopolitan pathogen of maize and sorghum, is inflated with dispersed pseudogenes.</title>
        <authorList>
            <person name="Fletcher K."/>
            <person name="Martin F."/>
            <person name="Isakeit T."/>
            <person name="Cavanaugh K."/>
            <person name="Magill C."/>
            <person name="Michelmore R."/>
        </authorList>
    </citation>
    <scope>NUCLEOTIDE SEQUENCE [LARGE SCALE GENOMIC DNA]</scope>
    <source>
        <strain evidence="1">P6</strain>
    </source>
</reference>
<name>A0ACC0VST0_9STRA</name>
<accession>A0ACC0VST0</accession>
<gene>
    <name evidence="1" type="ORF">PsorP6_015232</name>
</gene>
<sequence length="198" mass="23213">MELGVFSERQDLIVAVKSYYLAKDVSVVLHKHSNQRRVIFKRYHGGAYRNPLQLTEESRQRNTASRFLGCPFKVVAKSFAQGWKVVSVDGTYNHPLPVNIGEYSNNIVANCKRTAWDSNSFDDFMQQWNQVVHSNDVNDLQANWAAFVQNWTPYNRNALDYIERTWLIHKEKIIRFWMTRIFISELPQLCVEKATILR</sequence>
<evidence type="ECO:0000313" key="1">
    <source>
        <dbReference type="EMBL" id="KAI9908974.1"/>
    </source>
</evidence>
<dbReference type="Proteomes" id="UP001163321">
    <property type="component" value="Chromosome 7"/>
</dbReference>
<protein>
    <submittedName>
        <fullName evidence="1">Uncharacterized protein</fullName>
    </submittedName>
</protein>